<evidence type="ECO:0000256" key="4">
    <source>
        <dbReference type="ARBA" id="ARBA00022833"/>
    </source>
</evidence>
<dbReference type="GO" id="GO:0008270">
    <property type="term" value="F:zinc ion binding"/>
    <property type="evidence" value="ECO:0007669"/>
    <property type="project" value="UniProtKB-KW"/>
</dbReference>
<keyword evidence="4" id="KW-0862">Zinc</keyword>
<reference evidence="6" key="1">
    <citation type="submission" date="2021-01" db="EMBL/GenBank/DDBJ databases">
        <authorList>
            <consortium name="Genoscope - CEA"/>
            <person name="William W."/>
        </authorList>
    </citation>
    <scope>NUCLEOTIDE SEQUENCE</scope>
</reference>
<keyword evidence="7" id="KW-1185">Reference proteome</keyword>
<accession>A0A8S1PJF0</accession>
<dbReference type="Proteomes" id="UP000692954">
    <property type="component" value="Unassembled WGS sequence"/>
</dbReference>
<evidence type="ECO:0000256" key="1">
    <source>
        <dbReference type="ARBA" id="ARBA00022723"/>
    </source>
</evidence>
<organism evidence="6 7">
    <name type="scientific">Paramecium sonneborni</name>
    <dbReference type="NCBI Taxonomy" id="65129"/>
    <lineage>
        <taxon>Eukaryota</taxon>
        <taxon>Sar</taxon>
        <taxon>Alveolata</taxon>
        <taxon>Ciliophora</taxon>
        <taxon>Intramacronucleata</taxon>
        <taxon>Oligohymenophorea</taxon>
        <taxon>Peniculida</taxon>
        <taxon>Parameciidae</taxon>
        <taxon>Paramecium</taxon>
    </lineage>
</organism>
<comment type="caution">
    <text evidence="6">The sequence shown here is derived from an EMBL/GenBank/DDBJ whole genome shotgun (WGS) entry which is preliminary data.</text>
</comment>
<name>A0A8S1PJF0_9CILI</name>
<proteinExistence type="predicted"/>
<dbReference type="Pfam" id="PF01485">
    <property type="entry name" value="IBR"/>
    <property type="match status" value="1"/>
</dbReference>
<keyword evidence="2" id="KW-0863">Zinc-finger</keyword>
<gene>
    <name evidence="6" type="ORF">PSON_ATCC_30995.1.T0780119</name>
</gene>
<keyword evidence="1" id="KW-0479">Metal-binding</keyword>
<dbReference type="AlphaFoldDB" id="A0A8S1PJF0"/>
<evidence type="ECO:0000313" key="6">
    <source>
        <dbReference type="EMBL" id="CAD8102628.1"/>
    </source>
</evidence>
<evidence type="ECO:0000256" key="2">
    <source>
        <dbReference type="ARBA" id="ARBA00022771"/>
    </source>
</evidence>
<evidence type="ECO:0000313" key="7">
    <source>
        <dbReference type="Proteomes" id="UP000692954"/>
    </source>
</evidence>
<dbReference type="CDD" id="cd20335">
    <property type="entry name" value="BRcat_RBR"/>
    <property type="match status" value="1"/>
</dbReference>
<sequence>MDILIDNVIKQIEEFIDAKLHKLEQKIYQKIELQDAMIKLILENLNSLKKETQQSNQILESKPYRTKHSVSQSVKILKILNTCCVCNLNIIQTSEEIETNCHHFYHEKCQQKKVKQQIEMGFVTGNCIGRLSNTNRLCYGRIKIQDCKFSDQSKLIKTNLNHQALKLMGQFTTCPMNDCNYFFYLDENIENRINFCSNCNKFFCYNCLEFCHQQHQCQINRQFSQIICKFCNKCGILQIIQKLKPQLACTQCQNMIFL</sequence>
<evidence type="ECO:0000259" key="5">
    <source>
        <dbReference type="Pfam" id="PF01485"/>
    </source>
</evidence>
<feature type="domain" description="IBR" evidence="5">
    <location>
        <begin position="160"/>
        <end position="217"/>
    </location>
</feature>
<dbReference type="InterPro" id="IPR002867">
    <property type="entry name" value="IBR_dom"/>
</dbReference>
<dbReference type="EMBL" id="CAJJDN010000078">
    <property type="protein sequence ID" value="CAD8102628.1"/>
    <property type="molecule type" value="Genomic_DNA"/>
</dbReference>
<protein>
    <recommendedName>
        <fullName evidence="5">IBR domain-containing protein</fullName>
    </recommendedName>
</protein>
<evidence type="ECO:0000256" key="3">
    <source>
        <dbReference type="ARBA" id="ARBA00022786"/>
    </source>
</evidence>
<dbReference type="OrthoDB" id="432311at2759"/>
<keyword evidence="3" id="KW-0833">Ubl conjugation pathway</keyword>